<evidence type="ECO:0000256" key="1">
    <source>
        <dbReference type="SAM" id="Phobius"/>
    </source>
</evidence>
<feature type="transmembrane region" description="Helical" evidence="1">
    <location>
        <begin position="161"/>
        <end position="181"/>
    </location>
</feature>
<reference evidence="2 3" key="1">
    <citation type="journal article" date="2015" name="Appl. Environ. Microbiol.">
        <title>Nanoarchaeota, Their Sulfolobales Host, and Nanoarchaeota Virus Distribution across Yellowstone National Park Hot Springs.</title>
        <authorList>
            <person name="Munson-McGee J.H."/>
            <person name="Field E.K."/>
            <person name="Bateson M."/>
            <person name="Rooney C."/>
            <person name="Stepanauskas R."/>
            <person name="Young M.J."/>
        </authorList>
    </citation>
    <scope>NUCLEOTIDE SEQUENCE [LARGE SCALE GENOMIC DNA]</scope>
    <source>
        <strain evidence="2">SCGC AB-777_O03</strain>
    </source>
</reference>
<name>A0A2T9WSQ2_NANST</name>
<feature type="transmembrane region" description="Helical" evidence="1">
    <location>
        <begin position="77"/>
        <end position="104"/>
    </location>
</feature>
<keyword evidence="1" id="KW-0472">Membrane</keyword>
<gene>
    <name evidence="2" type="ORF">DDW05_02140</name>
</gene>
<feature type="transmembrane region" description="Helical" evidence="1">
    <location>
        <begin position="6"/>
        <end position="23"/>
    </location>
</feature>
<evidence type="ECO:0000313" key="2">
    <source>
        <dbReference type="EMBL" id="PVU70884.1"/>
    </source>
</evidence>
<evidence type="ECO:0000313" key="3">
    <source>
        <dbReference type="Proteomes" id="UP000245908"/>
    </source>
</evidence>
<dbReference type="Proteomes" id="UP000245908">
    <property type="component" value="Unassembled WGS sequence"/>
</dbReference>
<feature type="transmembrane region" description="Helical" evidence="1">
    <location>
        <begin position="116"/>
        <end position="137"/>
    </location>
</feature>
<dbReference type="AlphaFoldDB" id="A0A2T9WSQ2"/>
<dbReference type="EMBL" id="QEFH01000015">
    <property type="protein sequence ID" value="PVU70884.1"/>
    <property type="molecule type" value="Genomic_DNA"/>
</dbReference>
<keyword evidence="1" id="KW-1133">Transmembrane helix</keyword>
<organism evidence="2 3">
    <name type="scientific">Nanobsidianus stetteri</name>
    <dbReference type="NCBI Taxonomy" id="1294122"/>
    <lineage>
        <taxon>Archaea</taxon>
        <taxon>Nanobdellota</taxon>
        <taxon>Candidatus Nanoarchaeia</taxon>
        <taxon>Nanoarchaeales</taxon>
        <taxon>Nanopusillaceae</taxon>
        <taxon>Candidatus Nanobsidianus</taxon>
    </lineage>
</organism>
<accession>A0A2T9WSQ2</accession>
<proteinExistence type="predicted"/>
<keyword evidence="1" id="KW-0812">Transmembrane</keyword>
<comment type="caution">
    <text evidence="2">The sequence shown here is derived from an EMBL/GenBank/DDBJ whole genome shotgun (WGS) entry which is preliminary data.</text>
</comment>
<protein>
    <submittedName>
        <fullName evidence="2">Uncharacterized protein</fullName>
    </submittedName>
</protein>
<feature type="transmembrane region" description="Helical" evidence="1">
    <location>
        <begin position="44"/>
        <end position="71"/>
    </location>
</feature>
<sequence>MGLDILYVLIVIFDILISIWNAYNAGKALEYMKLNNIESDWPRMVAYSTLILSFAGAAYGNASLLSIVAYYLGYIDIYTLLGILSFSFLVFGFLIILFGIVITINSIIVASKTKSFFDIFIAIYNSIAVIWDIYTYIEGFSTAFNILKDQFGNEERNSQSIFILIIIAAILIAVFMVYGAFKYGKASVYKVENLSVQPSPIES</sequence>